<gene>
    <name evidence="2" type="ORF">FYJ83_16825</name>
</gene>
<proteinExistence type="predicted"/>
<name>A0A6N7XZ66_9FIRM</name>
<comment type="caution">
    <text evidence="2">The sequence shown here is derived from an EMBL/GenBank/DDBJ whole genome shotgun (WGS) entry which is preliminary data.</text>
</comment>
<sequence length="158" mass="17513">MNTKMITRGAVVAALYAILTLTLPAYGPLQFRLSEIMTLLAYFDPFYVIPLTIGCALANLASPFGVVDVICGSLASFLALKSMSKTKNIYLASIYPSLFSFIIGLEIMFLSTEPVNFFLVTGQIMISEFVVVTIIGIPVIKYIMKNQYIERLIQPLHM</sequence>
<reference evidence="2 3" key="1">
    <citation type="submission" date="2019-09" db="EMBL/GenBank/DDBJ databases">
        <title>In-depth cultivation of the pig gut microbiome towards novel bacterial diversity and tailored functional studies.</title>
        <authorList>
            <person name="Wylensek D."/>
            <person name="Hitch T.C.A."/>
            <person name="Clavel T."/>
        </authorList>
    </citation>
    <scope>NUCLEOTIDE SEQUENCE [LARGE SCALE GENOMIC DNA]</scope>
    <source>
        <strain evidence="2 3">WCA3-693-APC-4?</strain>
    </source>
</reference>
<dbReference type="AlphaFoldDB" id="A0A6N7XZ66"/>
<protein>
    <submittedName>
        <fullName evidence="2">QueT transporter family protein</fullName>
    </submittedName>
</protein>
<dbReference type="PANTHER" id="PTHR40044:SF1">
    <property type="entry name" value="INTEGRAL MEMBRANE PROTEIN"/>
    <property type="match status" value="1"/>
</dbReference>
<evidence type="ECO:0000313" key="2">
    <source>
        <dbReference type="EMBL" id="MSU03127.1"/>
    </source>
</evidence>
<organism evidence="2 3">
    <name type="scientific">Tissierella pigra</name>
    <dbReference type="NCBI Taxonomy" id="2607614"/>
    <lineage>
        <taxon>Bacteria</taxon>
        <taxon>Bacillati</taxon>
        <taxon>Bacillota</taxon>
        <taxon>Tissierellia</taxon>
        <taxon>Tissierellales</taxon>
        <taxon>Tissierellaceae</taxon>
        <taxon>Tissierella</taxon>
    </lineage>
</organism>
<dbReference type="PANTHER" id="PTHR40044">
    <property type="entry name" value="INTEGRAL MEMBRANE PROTEIN-RELATED"/>
    <property type="match status" value="1"/>
</dbReference>
<dbReference type="PIRSF" id="PIRSF031501">
    <property type="entry name" value="QueT"/>
    <property type="match status" value="1"/>
</dbReference>
<dbReference type="Pfam" id="PF06177">
    <property type="entry name" value="QueT"/>
    <property type="match status" value="1"/>
</dbReference>
<evidence type="ECO:0000313" key="3">
    <source>
        <dbReference type="Proteomes" id="UP000469523"/>
    </source>
</evidence>
<keyword evidence="1" id="KW-0812">Transmembrane</keyword>
<evidence type="ECO:0000256" key="1">
    <source>
        <dbReference type="SAM" id="Phobius"/>
    </source>
</evidence>
<dbReference type="EMBL" id="VUNQ01000055">
    <property type="protein sequence ID" value="MSU03127.1"/>
    <property type="molecule type" value="Genomic_DNA"/>
</dbReference>
<dbReference type="Proteomes" id="UP000469523">
    <property type="component" value="Unassembled WGS sequence"/>
</dbReference>
<accession>A0A6N7XZ66</accession>
<keyword evidence="1" id="KW-0472">Membrane</keyword>
<dbReference type="RefSeq" id="WP_154442617.1">
    <property type="nucleotide sequence ID" value="NZ_JAHLPJ010000001.1"/>
</dbReference>
<keyword evidence="1" id="KW-1133">Transmembrane helix</keyword>
<dbReference type="InterPro" id="IPR010387">
    <property type="entry name" value="QueT"/>
</dbReference>
<feature type="transmembrane region" description="Helical" evidence="1">
    <location>
        <begin position="48"/>
        <end position="77"/>
    </location>
</feature>
<keyword evidence="3" id="KW-1185">Reference proteome</keyword>
<feature type="transmembrane region" description="Helical" evidence="1">
    <location>
        <begin position="117"/>
        <end position="144"/>
    </location>
</feature>
<feature type="transmembrane region" description="Helical" evidence="1">
    <location>
        <begin position="89"/>
        <end position="111"/>
    </location>
</feature>